<feature type="region of interest" description="Disordered" evidence="1">
    <location>
        <begin position="138"/>
        <end position="158"/>
    </location>
</feature>
<gene>
    <name evidence="3" type="ORF">D5H78_13475</name>
</gene>
<proteinExistence type="predicted"/>
<dbReference type="Gene3D" id="3.90.1300.10">
    <property type="entry name" value="Amidase signature (AS) domain"/>
    <property type="match status" value="1"/>
</dbReference>
<dbReference type="PANTHER" id="PTHR42678">
    <property type="entry name" value="AMIDASE"/>
    <property type="match status" value="1"/>
</dbReference>
<accession>A0A3A3YTZ2</accession>
<keyword evidence="4" id="KW-1185">Reference proteome</keyword>
<dbReference type="EMBL" id="QZEZ01000006">
    <property type="protein sequence ID" value="RJK94954.1"/>
    <property type="molecule type" value="Genomic_DNA"/>
</dbReference>
<feature type="compositionally biased region" description="Polar residues" evidence="1">
    <location>
        <begin position="138"/>
        <end position="151"/>
    </location>
</feature>
<evidence type="ECO:0000313" key="4">
    <source>
        <dbReference type="Proteomes" id="UP000265614"/>
    </source>
</evidence>
<dbReference type="OrthoDB" id="9811471at2"/>
<evidence type="ECO:0000256" key="1">
    <source>
        <dbReference type="SAM" id="MobiDB-lite"/>
    </source>
</evidence>
<name>A0A3A3YTZ2_9ACTN</name>
<dbReference type="Proteomes" id="UP000265614">
    <property type="component" value="Unassembled WGS sequence"/>
</dbReference>
<comment type="caution">
    <text evidence="3">The sequence shown here is derived from an EMBL/GenBank/DDBJ whole genome shotgun (WGS) entry which is preliminary data.</text>
</comment>
<reference evidence="3 4" key="1">
    <citation type="submission" date="2018-09" db="EMBL/GenBank/DDBJ databases">
        <title>YIM 75000 draft genome.</title>
        <authorList>
            <person name="Tang S."/>
            <person name="Feng Y."/>
        </authorList>
    </citation>
    <scope>NUCLEOTIDE SEQUENCE [LARGE SCALE GENOMIC DNA]</scope>
    <source>
        <strain evidence="3 4">YIM 75000</strain>
    </source>
</reference>
<feature type="domain" description="Amidase" evidence="2">
    <location>
        <begin position="20"/>
        <end position="469"/>
    </location>
</feature>
<dbReference type="Pfam" id="PF01425">
    <property type="entry name" value="Amidase"/>
    <property type="match status" value="1"/>
</dbReference>
<evidence type="ECO:0000259" key="2">
    <source>
        <dbReference type="Pfam" id="PF01425"/>
    </source>
</evidence>
<dbReference type="InterPro" id="IPR036928">
    <property type="entry name" value="AS_sf"/>
</dbReference>
<sequence>MGVEELGELLAERRVTSVQLVRAYLDRIEAYEEAYADQPGVNAVIAVNRRAVAQARLLDAERRAGEVRGPLHGIPILVKDNYDTGDMPTTNASEALEGTRPPDDATQVALLRAAGAIVVAKTNLHEYAAGITTISSLGGQTRNPYDQTRNPGGSSGGTGAGVAASFAAIGMGSDTCGSIRIPAAQNSLVGLRPTLGLSSRDGIMPMSATQDVGGPIGRSVTDVALVMDATAGYDPKDPVTAASVGLVPETYTASLDEDALEGKRIGLVTDLLGSSAAERPTTRLVQRAAQDMRELGARVVRLPAQPEVVASLGASGVIAEEMERDLDRYLAQPGIRFPKGLAALEAPRDAVTVADIAASGEVAPSVLPFITSLVGTKAPDDAYTQKLLTRAELQHQVRELMDAHDLDALVYPTIKQPAVPVGESQPGSNCAMSAQTGFPSLSVPAGYTAEGLPVGVELLGLPFSEPQLLAMGYAYEQATQHRVPPTSVPPLG</sequence>
<dbReference type="PANTHER" id="PTHR42678:SF34">
    <property type="entry name" value="OS04G0183300 PROTEIN"/>
    <property type="match status" value="1"/>
</dbReference>
<dbReference type="AlphaFoldDB" id="A0A3A3YTZ2"/>
<organism evidence="3 4">
    <name type="scientific">Vallicoccus soli</name>
    <dbReference type="NCBI Taxonomy" id="2339232"/>
    <lineage>
        <taxon>Bacteria</taxon>
        <taxon>Bacillati</taxon>
        <taxon>Actinomycetota</taxon>
        <taxon>Actinomycetes</taxon>
        <taxon>Motilibacterales</taxon>
        <taxon>Vallicoccaceae</taxon>
        <taxon>Vallicoccus</taxon>
    </lineage>
</organism>
<dbReference type="InterPro" id="IPR023631">
    <property type="entry name" value="Amidase_dom"/>
</dbReference>
<dbReference type="SUPFAM" id="SSF75304">
    <property type="entry name" value="Amidase signature (AS) enzymes"/>
    <property type="match status" value="1"/>
</dbReference>
<protein>
    <submittedName>
        <fullName evidence="3">Amidase</fullName>
    </submittedName>
</protein>
<evidence type="ECO:0000313" key="3">
    <source>
        <dbReference type="EMBL" id="RJK94954.1"/>
    </source>
</evidence>